<dbReference type="STRING" id="142842.SAMN02745118_00001"/>
<dbReference type="OrthoDB" id="5516148at2"/>
<accession>A0A1T4JJ63</accession>
<keyword evidence="4" id="KW-1185">Reference proteome</keyword>
<dbReference type="InterPro" id="IPR027417">
    <property type="entry name" value="P-loop_NTPase"/>
</dbReference>
<organism evidence="3 4">
    <name type="scientific">Selenihalanaerobacter shriftii</name>
    <dbReference type="NCBI Taxonomy" id="142842"/>
    <lineage>
        <taxon>Bacteria</taxon>
        <taxon>Bacillati</taxon>
        <taxon>Bacillota</taxon>
        <taxon>Clostridia</taxon>
        <taxon>Halanaerobiales</taxon>
        <taxon>Halobacteroidaceae</taxon>
        <taxon>Selenihalanaerobacter</taxon>
    </lineage>
</organism>
<keyword evidence="1" id="KW-0175">Coiled coil</keyword>
<gene>
    <name evidence="3" type="ORF">SAMN02745118_00001</name>
</gene>
<name>A0A1T4JJ63_9FIRM</name>
<dbReference type="InterPro" id="IPR018760">
    <property type="entry name" value="DUF2326"/>
</dbReference>
<dbReference type="RefSeq" id="WP_078808546.1">
    <property type="nucleotide sequence ID" value="NZ_FUWM01000003.1"/>
</dbReference>
<protein>
    <submittedName>
        <fullName evidence="3">Uncharacterized protein YydD, contains DUF2326 domain</fullName>
    </submittedName>
</protein>
<evidence type="ECO:0000259" key="2">
    <source>
        <dbReference type="Pfam" id="PF10088"/>
    </source>
</evidence>
<feature type="domain" description="DUF2326" evidence="2">
    <location>
        <begin position="455"/>
        <end position="598"/>
    </location>
</feature>
<dbReference type="Pfam" id="PF10088">
    <property type="entry name" value="DUF2326"/>
    <property type="match status" value="1"/>
</dbReference>
<proteinExistence type="predicted"/>
<reference evidence="4" key="1">
    <citation type="submission" date="2017-02" db="EMBL/GenBank/DDBJ databases">
        <authorList>
            <person name="Varghese N."/>
            <person name="Submissions S."/>
        </authorList>
    </citation>
    <scope>NUCLEOTIDE SEQUENCE [LARGE SCALE GENOMIC DNA]</scope>
    <source>
        <strain evidence="4">ATCC BAA-73</strain>
    </source>
</reference>
<feature type="coiled-coil region" evidence="1">
    <location>
        <begin position="201"/>
        <end position="280"/>
    </location>
</feature>
<evidence type="ECO:0000313" key="4">
    <source>
        <dbReference type="Proteomes" id="UP000190625"/>
    </source>
</evidence>
<sequence>MKISKIYSNDDKFEDVIFSDGLNVVLGKISNKENLDSDSHNLGKSTLIELIDFMFLKELRKGHFLKDNFSKFEEHIFFMELKIKEAKYVTIKRGVANNTKIYLKIHKNSNQNYVEEDNWDYSKLPLTSKLPERNPKNILNELIGFNEILPYNYRKYITYFLRTQYDYDKVFKLSKFRGKDRSWKPALAKLLGFNGELVRKKYDIEKEINEKDKLLKEMESELKISMSDLNRLKTLMNAKKKKRDEVAEKIDNFDFYFKERDLNKELVEEIETEISELNTKEYNLKYDISQIRESIDKQTEFNIDRINKLFEEVNVHFPDQLKKSYDELVDFNKKITKERSNFLIENLEKKHKELEGVLSRLEQLNNERNEILSVLKEKDSFAKFKKYQLELVEIENEISELSNKLDNLKTLQDIFDEKQELKRELDSVISEEKSVFNSNNELFESIQNTFTELVDKILDETAILYYEINNSDNIEFEAKITSLDEDELTSKADGYSYKKMLCVCFDLAILINYNDNRFFEFAYHDGSFESMSDTKKIRYLDTIRNICEKYNIQYILTVLEDDIPRTSDGKLYNIKENEVCIILDDRENDKGRLFGFSF</sequence>
<evidence type="ECO:0000313" key="3">
    <source>
        <dbReference type="EMBL" id="SJZ30173.1"/>
    </source>
</evidence>
<dbReference type="AlphaFoldDB" id="A0A1T4JJ63"/>
<feature type="coiled-coil region" evidence="1">
    <location>
        <begin position="344"/>
        <end position="431"/>
    </location>
</feature>
<dbReference type="Gene3D" id="3.40.50.300">
    <property type="entry name" value="P-loop containing nucleotide triphosphate hydrolases"/>
    <property type="match status" value="1"/>
</dbReference>
<dbReference type="Proteomes" id="UP000190625">
    <property type="component" value="Unassembled WGS sequence"/>
</dbReference>
<dbReference type="EMBL" id="FUWM01000003">
    <property type="protein sequence ID" value="SJZ30173.1"/>
    <property type="molecule type" value="Genomic_DNA"/>
</dbReference>
<evidence type="ECO:0000256" key="1">
    <source>
        <dbReference type="SAM" id="Coils"/>
    </source>
</evidence>